<dbReference type="EMBL" id="FNJB01000005">
    <property type="protein sequence ID" value="SDO90485.1"/>
    <property type="molecule type" value="Genomic_DNA"/>
</dbReference>
<organism evidence="3 4">
    <name type="scientific">Actinokineospora alba</name>
    <dbReference type="NCBI Taxonomy" id="504798"/>
    <lineage>
        <taxon>Bacteria</taxon>
        <taxon>Bacillati</taxon>
        <taxon>Actinomycetota</taxon>
        <taxon>Actinomycetes</taxon>
        <taxon>Pseudonocardiales</taxon>
        <taxon>Pseudonocardiaceae</taxon>
        <taxon>Actinokineospora</taxon>
    </lineage>
</organism>
<evidence type="ECO:0000313" key="4">
    <source>
        <dbReference type="Proteomes" id="UP000199651"/>
    </source>
</evidence>
<name>A0A1H0NDK6_9PSEU</name>
<evidence type="ECO:0000313" key="3">
    <source>
        <dbReference type="EMBL" id="SDO90485.1"/>
    </source>
</evidence>
<keyword evidence="4" id="KW-1185">Reference proteome</keyword>
<keyword evidence="2" id="KW-1133">Transmembrane helix</keyword>
<gene>
    <name evidence="3" type="ORF">SAMN05192558_105304</name>
</gene>
<evidence type="ECO:0000256" key="1">
    <source>
        <dbReference type="SAM" id="MobiDB-lite"/>
    </source>
</evidence>
<proteinExistence type="predicted"/>
<reference evidence="4" key="1">
    <citation type="submission" date="2016-10" db="EMBL/GenBank/DDBJ databases">
        <authorList>
            <person name="Varghese N."/>
            <person name="Submissions S."/>
        </authorList>
    </citation>
    <scope>NUCLEOTIDE SEQUENCE [LARGE SCALE GENOMIC DNA]</scope>
    <source>
        <strain evidence="4">IBRC-M 10655</strain>
    </source>
</reference>
<dbReference type="Proteomes" id="UP000199651">
    <property type="component" value="Unassembled WGS sequence"/>
</dbReference>
<feature type="transmembrane region" description="Helical" evidence="2">
    <location>
        <begin position="6"/>
        <end position="25"/>
    </location>
</feature>
<dbReference type="OrthoDB" id="3637742at2"/>
<keyword evidence="2" id="KW-0472">Membrane</keyword>
<feature type="compositionally biased region" description="Basic and acidic residues" evidence="1">
    <location>
        <begin position="138"/>
        <end position="158"/>
    </location>
</feature>
<dbReference type="STRING" id="504798.SAMN05421871_102354"/>
<keyword evidence="2" id="KW-0812">Transmembrane</keyword>
<dbReference type="RefSeq" id="WP_091375090.1">
    <property type="nucleotide sequence ID" value="NZ_FNDV01000002.1"/>
</dbReference>
<accession>A0A1H0NDK6</accession>
<sequence>MRTKWIWGAVAAVVVAVAVVGVLVWPKSGWSGAAIITAIRPDGTVEYDEARFVRAEENTSIAEPIPGTHHTAVLGDQVAIYTAVGDWCAATAGLQLKDGVGANPCTRAEFLATTHERLYACGSRSTVTGRSARSRSTTTHDPDGSRRDMRADPHWATL</sequence>
<evidence type="ECO:0000256" key="2">
    <source>
        <dbReference type="SAM" id="Phobius"/>
    </source>
</evidence>
<feature type="region of interest" description="Disordered" evidence="1">
    <location>
        <begin position="129"/>
        <end position="158"/>
    </location>
</feature>
<dbReference type="AlphaFoldDB" id="A0A1H0NDK6"/>
<protein>
    <submittedName>
        <fullName evidence="3">Uncharacterized protein</fullName>
    </submittedName>
</protein>